<gene>
    <name evidence="2" type="ORF">A2W18_13710</name>
</gene>
<organism evidence="2 3">
    <name type="scientific">Candidatus Muproteobacteria bacterium RBG_16_60_9</name>
    <dbReference type="NCBI Taxonomy" id="1817755"/>
    <lineage>
        <taxon>Bacteria</taxon>
        <taxon>Pseudomonadati</taxon>
        <taxon>Pseudomonadota</taxon>
        <taxon>Candidatus Muproteobacteria</taxon>
    </lineage>
</organism>
<dbReference type="Proteomes" id="UP000179076">
    <property type="component" value="Unassembled WGS sequence"/>
</dbReference>
<dbReference type="SUPFAM" id="SSF51658">
    <property type="entry name" value="Xylose isomerase-like"/>
    <property type="match status" value="1"/>
</dbReference>
<name>A0A1F6UVU7_9PROT</name>
<dbReference type="EMBL" id="MFSP01000194">
    <property type="protein sequence ID" value="OGI61507.1"/>
    <property type="molecule type" value="Genomic_DNA"/>
</dbReference>
<evidence type="ECO:0000313" key="2">
    <source>
        <dbReference type="EMBL" id="OGI61507.1"/>
    </source>
</evidence>
<dbReference type="HAMAP" id="MF_00697">
    <property type="entry name" value="UPF0276"/>
    <property type="match status" value="1"/>
</dbReference>
<evidence type="ECO:0000256" key="1">
    <source>
        <dbReference type="HAMAP-Rule" id="MF_00697"/>
    </source>
</evidence>
<dbReference type="AlphaFoldDB" id="A0A1F6UVU7"/>
<dbReference type="InterPro" id="IPR007801">
    <property type="entry name" value="MbnB/TglH/ChrH"/>
</dbReference>
<proteinExistence type="inferred from homology"/>
<sequence>MTEDTKGKRNTIPAAAGIGLRANHYREVLETRPPVAWWEVHSENYFGDGGAPHHYLERIRAHYPLSLHGVGLSLGSVDPLNRTHLEKLKRLIERYQPALVSDHLSWSSVDGRYLNDLLPLPYTEEALAHIARRIDEAQDFLGRQLLIENPSTYLEFVESAIPEVEFMCALIERSGCALLLDVNNVYVSATNHGFDARQYIQSVPASAVREIHLAGHTVKQYDDGAILIDTHDNVVCDAVWQLYAQTIDHLGRRPTLIEWDAQLPPLSVLLGEACKADGLLEERRVAA</sequence>
<comment type="similarity">
    <text evidence="1">Belongs to the UPF0276 family.</text>
</comment>
<comment type="caution">
    <text evidence="2">The sequence shown here is derived from an EMBL/GenBank/DDBJ whole genome shotgun (WGS) entry which is preliminary data.</text>
</comment>
<dbReference type="Pfam" id="PF05114">
    <property type="entry name" value="MbnB_TglH_ChrH"/>
    <property type="match status" value="1"/>
</dbReference>
<dbReference type="PANTHER" id="PTHR42194">
    <property type="entry name" value="UPF0276 PROTEIN HI_1600"/>
    <property type="match status" value="1"/>
</dbReference>
<dbReference type="InterPro" id="IPR036237">
    <property type="entry name" value="Xyl_isomerase-like_sf"/>
</dbReference>
<dbReference type="NCBIfam" id="NF003818">
    <property type="entry name" value="PRK05409.1"/>
    <property type="match status" value="1"/>
</dbReference>
<accession>A0A1F6UVU7</accession>
<protein>
    <recommendedName>
        <fullName evidence="1">UPF0276 protein A2W18_13710</fullName>
    </recommendedName>
</protein>
<dbReference type="PANTHER" id="PTHR42194:SF1">
    <property type="entry name" value="UPF0276 PROTEIN HI_1600"/>
    <property type="match status" value="1"/>
</dbReference>
<dbReference type="Gene3D" id="3.20.20.150">
    <property type="entry name" value="Divalent-metal-dependent TIM barrel enzymes"/>
    <property type="match status" value="1"/>
</dbReference>
<reference evidence="2 3" key="1">
    <citation type="journal article" date="2016" name="Nat. Commun.">
        <title>Thousands of microbial genomes shed light on interconnected biogeochemical processes in an aquifer system.</title>
        <authorList>
            <person name="Anantharaman K."/>
            <person name="Brown C.T."/>
            <person name="Hug L.A."/>
            <person name="Sharon I."/>
            <person name="Castelle C.J."/>
            <person name="Probst A.J."/>
            <person name="Thomas B.C."/>
            <person name="Singh A."/>
            <person name="Wilkins M.J."/>
            <person name="Karaoz U."/>
            <person name="Brodie E.L."/>
            <person name="Williams K.H."/>
            <person name="Hubbard S.S."/>
            <person name="Banfield J.F."/>
        </authorList>
    </citation>
    <scope>NUCLEOTIDE SEQUENCE [LARGE SCALE GENOMIC DNA]</scope>
</reference>
<evidence type="ECO:0000313" key="3">
    <source>
        <dbReference type="Proteomes" id="UP000179076"/>
    </source>
</evidence>